<comment type="caution">
    <text evidence="1">The sequence shown here is derived from an EMBL/GenBank/DDBJ whole genome shotgun (WGS) entry which is preliminary data.</text>
</comment>
<organism evidence="1 2">
    <name type="scientific">Nibrella saemangeumensis</name>
    <dbReference type="NCBI Taxonomy" id="1084526"/>
    <lineage>
        <taxon>Bacteria</taxon>
        <taxon>Pseudomonadati</taxon>
        <taxon>Bacteroidota</taxon>
        <taxon>Cytophagia</taxon>
        <taxon>Cytophagales</taxon>
        <taxon>Spirosomataceae</taxon>
        <taxon>Nibrella</taxon>
    </lineage>
</organism>
<gene>
    <name evidence="1" type="ORF">GCM10023189_37240</name>
</gene>
<reference evidence="2" key="1">
    <citation type="journal article" date="2019" name="Int. J. Syst. Evol. Microbiol.">
        <title>The Global Catalogue of Microorganisms (GCM) 10K type strain sequencing project: providing services to taxonomists for standard genome sequencing and annotation.</title>
        <authorList>
            <consortium name="The Broad Institute Genomics Platform"/>
            <consortium name="The Broad Institute Genome Sequencing Center for Infectious Disease"/>
            <person name="Wu L."/>
            <person name="Ma J."/>
        </authorList>
    </citation>
    <scope>NUCLEOTIDE SEQUENCE [LARGE SCALE GENOMIC DNA]</scope>
    <source>
        <strain evidence="2">JCM 17927</strain>
    </source>
</reference>
<name>A0ABP8N892_9BACT</name>
<evidence type="ECO:0008006" key="3">
    <source>
        <dbReference type="Google" id="ProtNLM"/>
    </source>
</evidence>
<proteinExistence type="predicted"/>
<dbReference type="EMBL" id="BAABHD010000064">
    <property type="protein sequence ID" value="GAA4461595.1"/>
    <property type="molecule type" value="Genomic_DNA"/>
</dbReference>
<dbReference type="InterPro" id="IPR013783">
    <property type="entry name" value="Ig-like_fold"/>
</dbReference>
<keyword evidence="2" id="KW-1185">Reference proteome</keyword>
<evidence type="ECO:0000313" key="1">
    <source>
        <dbReference type="EMBL" id="GAA4461595.1"/>
    </source>
</evidence>
<sequence length="224" mass="25827">MKRVLLLLFVLFILFKVFSCREDPKITISTPAYGTRTNSKTVIVKGAANRKDLILIVNSIGNDFRKVVDMNDGNFEVELSLPDTSNLFDFSLFSDTTGFVPSPITRESLTVYRELSVEEIAEKQKTEKARLARELAEERRWNQSKAGRIHKKHPEWSKEDCELLAKRKIWVGMSIDMLKYQRGLSNHANPSNYGGETHWQWCWDDYTPSCFYDNDGDGLVDSYN</sequence>
<dbReference type="RefSeq" id="WP_345245784.1">
    <property type="nucleotide sequence ID" value="NZ_BAABHD010000064.1"/>
</dbReference>
<evidence type="ECO:0000313" key="2">
    <source>
        <dbReference type="Proteomes" id="UP001501175"/>
    </source>
</evidence>
<protein>
    <recommendedName>
        <fullName evidence="3">Lipoprotein</fullName>
    </recommendedName>
</protein>
<dbReference type="Gene3D" id="2.60.40.10">
    <property type="entry name" value="Immunoglobulins"/>
    <property type="match status" value="1"/>
</dbReference>
<dbReference type="Proteomes" id="UP001501175">
    <property type="component" value="Unassembled WGS sequence"/>
</dbReference>
<accession>A0ABP8N892</accession>